<protein>
    <recommendedName>
        <fullName evidence="1">SHSP domain-containing protein</fullName>
    </recommendedName>
</protein>
<dbReference type="Proteomes" id="UP000694382">
    <property type="component" value="Chromosome 2"/>
</dbReference>
<reference evidence="2" key="2">
    <citation type="submission" date="2025-08" db="UniProtKB">
        <authorList>
            <consortium name="Ensembl"/>
        </authorList>
    </citation>
    <scope>IDENTIFICATION</scope>
</reference>
<feature type="domain" description="SHSP" evidence="1">
    <location>
        <begin position="155"/>
        <end position="214"/>
    </location>
</feature>
<sequence>MSCCRVHPWPVPALSIPGLSLLPCPSPACPCSVHPWPVPALSIPGLSLLPCPSPACPCPVHPRPVPAALSIPSLSLPCPSPACPCPVHPWPVPAAMSIPGLSLPCPSPACPCCPVHPGPVPAASIPGRAGRCRPWAERGLGMMLNSCSGQNLALIDVKGFDPRDITVTVKDGKVTVSAERKVECNTGLSKTSNYKKFVKEFCLPPGVCDKEVTYSVESKCLPPPKQFKFCCPSLSTWVCTPVGSSITSHCRKE</sequence>
<dbReference type="Ensembl" id="ENSCPVT00000002471.2">
    <property type="protein sequence ID" value="ENSCPVP00000002377.2"/>
    <property type="gene ID" value="ENSCPVG00000001762.2"/>
</dbReference>
<dbReference type="SUPFAM" id="SSF49764">
    <property type="entry name" value="HSP20-like chaperones"/>
    <property type="match status" value="1"/>
</dbReference>
<dbReference type="InterPro" id="IPR008978">
    <property type="entry name" value="HSP20-like_chaperone"/>
</dbReference>
<accession>A0A8C3M810</accession>
<evidence type="ECO:0000259" key="1">
    <source>
        <dbReference type="Pfam" id="PF00011"/>
    </source>
</evidence>
<dbReference type="AlphaFoldDB" id="A0A8C3M810"/>
<keyword evidence="3" id="KW-1185">Reference proteome</keyword>
<organism evidence="2 3">
    <name type="scientific">Geospiza parvula</name>
    <name type="common">Small tree-finch</name>
    <name type="synonym">Camarhynchus parvulus</name>
    <dbReference type="NCBI Taxonomy" id="87175"/>
    <lineage>
        <taxon>Eukaryota</taxon>
        <taxon>Metazoa</taxon>
        <taxon>Chordata</taxon>
        <taxon>Craniata</taxon>
        <taxon>Vertebrata</taxon>
        <taxon>Euteleostomi</taxon>
        <taxon>Archelosauria</taxon>
        <taxon>Archosauria</taxon>
        <taxon>Dinosauria</taxon>
        <taxon>Saurischia</taxon>
        <taxon>Theropoda</taxon>
        <taxon>Coelurosauria</taxon>
        <taxon>Aves</taxon>
        <taxon>Neognathae</taxon>
        <taxon>Neoaves</taxon>
        <taxon>Telluraves</taxon>
        <taxon>Australaves</taxon>
        <taxon>Passeriformes</taxon>
        <taxon>Thraupidae</taxon>
        <taxon>Camarhynchus</taxon>
    </lineage>
</organism>
<evidence type="ECO:0000313" key="3">
    <source>
        <dbReference type="Proteomes" id="UP000694382"/>
    </source>
</evidence>
<reference evidence="2" key="3">
    <citation type="submission" date="2025-09" db="UniProtKB">
        <authorList>
            <consortium name="Ensembl"/>
        </authorList>
    </citation>
    <scope>IDENTIFICATION</scope>
</reference>
<dbReference type="Gene3D" id="2.60.40.790">
    <property type="match status" value="1"/>
</dbReference>
<accession>A0A8U8B8Z8</accession>
<name>A0A8C3M810_GEOPR</name>
<dbReference type="Pfam" id="PF00011">
    <property type="entry name" value="HSP20"/>
    <property type="match status" value="1"/>
</dbReference>
<proteinExistence type="predicted"/>
<dbReference type="InterPro" id="IPR002068">
    <property type="entry name" value="A-crystallin/Hsp20_dom"/>
</dbReference>
<evidence type="ECO:0000313" key="2">
    <source>
        <dbReference type="Ensembl" id="ENSCPVP00000002377.2"/>
    </source>
</evidence>
<reference evidence="2" key="1">
    <citation type="submission" date="2020-02" db="EMBL/GenBank/DDBJ databases">
        <authorList>
            <person name="Enbody D E."/>
            <person name="Pettersson E M."/>
        </authorList>
    </citation>
    <scope>NUCLEOTIDE SEQUENCE [LARGE SCALE GENOMIC DNA]</scope>
</reference>